<evidence type="ECO:0000313" key="4">
    <source>
        <dbReference type="Proteomes" id="UP000198379"/>
    </source>
</evidence>
<evidence type="ECO:0000259" key="2">
    <source>
        <dbReference type="Pfam" id="PF08327"/>
    </source>
</evidence>
<dbReference type="Gene3D" id="3.30.530.20">
    <property type="match status" value="1"/>
</dbReference>
<dbReference type="Pfam" id="PF08327">
    <property type="entry name" value="AHSA1"/>
    <property type="match status" value="1"/>
</dbReference>
<dbReference type="RefSeq" id="WP_089372289.1">
    <property type="nucleotide sequence ID" value="NZ_BMEP01000006.1"/>
</dbReference>
<organism evidence="3 4">
    <name type="scientific">Dokdonia pacifica</name>
    <dbReference type="NCBI Taxonomy" id="1627892"/>
    <lineage>
        <taxon>Bacteria</taxon>
        <taxon>Pseudomonadati</taxon>
        <taxon>Bacteroidota</taxon>
        <taxon>Flavobacteriia</taxon>
        <taxon>Flavobacteriales</taxon>
        <taxon>Flavobacteriaceae</taxon>
        <taxon>Dokdonia</taxon>
    </lineage>
</organism>
<comment type="similarity">
    <text evidence="1">Belongs to the AHA1 family.</text>
</comment>
<sequence>MENQPLLIEQEFNAPIDLVWRAITEKELMKKWYFDISDFKPEVGNKFQFEGGEEGKRYMHLCEVLEVVPLKKLKYSWKYEGYEGISFVTFELSSIGKKTKVKLIHEGIETFTNPDFRKENFVGGWKYLIHESLKEFIENGKALRYW</sequence>
<proteinExistence type="inferred from homology"/>
<evidence type="ECO:0000313" key="3">
    <source>
        <dbReference type="EMBL" id="SNR97091.1"/>
    </source>
</evidence>
<name>A0A239AP14_9FLAO</name>
<dbReference type="AlphaFoldDB" id="A0A239AP14"/>
<accession>A0A239AP14</accession>
<dbReference type="InterPro" id="IPR013538">
    <property type="entry name" value="ASHA1/2-like_C"/>
</dbReference>
<dbReference type="EMBL" id="FZNY01000005">
    <property type="protein sequence ID" value="SNR97091.1"/>
    <property type="molecule type" value="Genomic_DNA"/>
</dbReference>
<dbReference type="Proteomes" id="UP000198379">
    <property type="component" value="Unassembled WGS sequence"/>
</dbReference>
<dbReference type="InterPro" id="IPR023393">
    <property type="entry name" value="START-like_dom_sf"/>
</dbReference>
<dbReference type="CDD" id="cd07814">
    <property type="entry name" value="SRPBCC_CalC_Aha1-like"/>
    <property type="match status" value="1"/>
</dbReference>
<gene>
    <name evidence="3" type="ORF">SAMN06265376_10529</name>
</gene>
<feature type="domain" description="Activator of Hsp90 ATPase homologue 1/2-like C-terminal" evidence="2">
    <location>
        <begin position="13"/>
        <end position="137"/>
    </location>
</feature>
<reference evidence="3 4" key="1">
    <citation type="submission" date="2017-06" db="EMBL/GenBank/DDBJ databases">
        <authorList>
            <person name="Kim H.J."/>
            <person name="Triplett B.A."/>
        </authorList>
    </citation>
    <scope>NUCLEOTIDE SEQUENCE [LARGE SCALE GENOMIC DNA]</scope>
    <source>
        <strain evidence="3 4">DSM 25597</strain>
    </source>
</reference>
<evidence type="ECO:0000256" key="1">
    <source>
        <dbReference type="ARBA" id="ARBA00006817"/>
    </source>
</evidence>
<keyword evidence="4" id="KW-1185">Reference proteome</keyword>
<dbReference type="SUPFAM" id="SSF55961">
    <property type="entry name" value="Bet v1-like"/>
    <property type="match status" value="1"/>
</dbReference>
<protein>
    <submittedName>
        <fullName evidence="3">Uncharacterized conserved protein YndB, AHSA1/START domain</fullName>
    </submittedName>
</protein>
<dbReference type="OrthoDB" id="2355173at2"/>